<protein>
    <submittedName>
        <fullName evidence="2">Uncharacterized protein</fullName>
    </submittedName>
</protein>
<sequence>FFHPRYNRSSVVALSPSPALDFGCTGARLRGQFTSNHVALTSFAPSASNAPPNLFWSAVTVVYTLFAVLAPAFNEISVVVANFSATATIKAILIPSACTPSRGTLRHSLLAA</sequence>
<comment type="caution">
    <text evidence="2">The sequence shown here is derived from an EMBL/GenBank/DDBJ whole genome shotgun (WGS) entry which is preliminary data.</text>
</comment>
<dbReference type="EMBL" id="JARKIE010000213">
    <property type="protein sequence ID" value="KAJ7665741.1"/>
    <property type="molecule type" value="Genomic_DNA"/>
</dbReference>
<keyword evidence="3" id="KW-1185">Reference proteome</keyword>
<feature type="transmembrane region" description="Helical" evidence="1">
    <location>
        <begin position="54"/>
        <end position="73"/>
    </location>
</feature>
<feature type="non-terminal residue" evidence="2">
    <location>
        <position position="1"/>
    </location>
</feature>
<keyword evidence="1" id="KW-1133">Transmembrane helix</keyword>
<proteinExistence type="predicted"/>
<evidence type="ECO:0000313" key="3">
    <source>
        <dbReference type="Proteomes" id="UP001221757"/>
    </source>
</evidence>
<feature type="non-terminal residue" evidence="2">
    <location>
        <position position="112"/>
    </location>
</feature>
<evidence type="ECO:0000256" key="1">
    <source>
        <dbReference type="SAM" id="Phobius"/>
    </source>
</evidence>
<accession>A0AAD7CVD3</accession>
<dbReference type="AlphaFoldDB" id="A0AAD7CVD3"/>
<reference evidence="2" key="1">
    <citation type="submission" date="2023-03" db="EMBL/GenBank/DDBJ databases">
        <title>Massive genome expansion in bonnet fungi (Mycena s.s.) driven by repeated elements and novel gene families across ecological guilds.</title>
        <authorList>
            <consortium name="Lawrence Berkeley National Laboratory"/>
            <person name="Harder C.B."/>
            <person name="Miyauchi S."/>
            <person name="Viragh M."/>
            <person name="Kuo A."/>
            <person name="Thoen E."/>
            <person name="Andreopoulos B."/>
            <person name="Lu D."/>
            <person name="Skrede I."/>
            <person name="Drula E."/>
            <person name="Henrissat B."/>
            <person name="Morin E."/>
            <person name="Kohler A."/>
            <person name="Barry K."/>
            <person name="LaButti K."/>
            <person name="Morin E."/>
            <person name="Salamov A."/>
            <person name="Lipzen A."/>
            <person name="Mereny Z."/>
            <person name="Hegedus B."/>
            <person name="Baldrian P."/>
            <person name="Stursova M."/>
            <person name="Weitz H."/>
            <person name="Taylor A."/>
            <person name="Grigoriev I.V."/>
            <person name="Nagy L.G."/>
            <person name="Martin F."/>
            <person name="Kauserud H."/>
        </authorList>
    </citation>
    <scope>NUCLEOTIDE SEQUENCE</scope>
    <source>
        <strain evidence="2">CBHHK067</strain>
    </source>
</reference>
<name>A0AAD7CVD3_MYCRO</name>
<gene>
    <name evidence="2" type="ORF">B0H17DRAFT_1336457</name>
</gene>
<organism evidence="2 3">
    <name type="scientific">Mycena rosella</name>
    <name type="common">Pink bonnet</name>
    <name type="synonym">Agaricus rosellus</name>
    <dbReference type="NCBI Taxonomy" id="1033263"/>
    <lineage>
        <taxon>Eukaryota</taxon>
        <taxon>Fungi</taxon>
        <taxon>Dikarya</taxon>
        <taxon>Basidiomycota</taxon>
        <taxon>Agaricomycotina</taxon>
        <taxon>Agaricomycetes</taxon>
        <taxon>Agaricomycetidae</taxon>
        <taxon>Agaricales</taxon>
        <taxon>Marasmiineae</taxon>
        <taxon>Mycenaceae</taxon>
        <taxon>Mycena</taxon>
    </lineage>
</organism>
<evidence type="ECO:0000313" key="2">
    <source>
        <dbReference type="EMBL" id="KAJ7665741.1"/>
    </source>
</evidence>
<keyword evidence="1" id="KW-0812">Transmembrane</keyword>
<dbReference type="Proteomes" id="UP001221757">
    <property type="component" value="Unassembled WGS sequence"/>
</dbReference>
<keyword evidence="1" id="KW-0472">Membrane</keyword>